<dbReference type="PANTHER" id="PTHR47447:SF17">
    <property type="entry name" value="OS12G0638900 PROTEIN"/>
    <property type="match status" value="1"/>
</dbReference>
<keyword evidence="1" id="KW-0677">Repeat</keyword>
<dbReference type="EMBL" id="MU005992">
    <property type="protein sequence ID" value="KAF2859524.1"/>
    <property type="molecule type" value="Genomic_DNA"/>
</dbReference>
<proteinExistence type="predicted"/>
<dbReference type="InterPro" id="IPR011990">
    <property type="entry name" value="TPR-like_helical_dom_sf"/>
</dbReference>
<dbReference type="PANTHER" id="PTHR47447">
    <property type="entry name" value="OS03G0856100 PROTEIN"/>
    <property type="match status" value="1"/>
</dbReference>
<dbReference type="Gene3D" id="1.25.40.10">
    <property type="entry name" value="Tetratricopeptide repeat domain"/>
    <property type="match status" value="3"/>
</dbReference>
<reference evidence="2" key="1">
    <citation type="journal article" date="2020" name="Stud. Mycol.">
        <title>101 Dothideomycetes genomes: a test case for predicting lifestyles and emergence of pathogens.</title>
        <authorList>
            <person name="Haridas S."/>
            <person name="Albert R."/>
            <person name="Binder M."/>
            <person name="Bloem J."/>
            <person name="Labutti K."/>
            <person name="Salamov A."/>
            <person name="Andreopoulos B."/>
            <person name="Baker S."/>
            <person name="Barry K."/>
            <person name="Bills G."/>
            <person name="Bluhm B."/>
            <person name="Cannon C."/>
            <person name="Castanera R."/>
            <person name="Culley D."/>
            <person name="Daum C."/>
            <person name="Ezra D."/>
            <person name="Gonzalez J."/>
            <person name="Henrissat B."/>
            <person name="Kuo A."/>
            <person name="Liang C."/>
            <person name="Lipzen A."/>
            <person name="Lutzoni F."/>
            <person name="Magnuson J."/>
            <person name="Mondo S."/>
            <person name="Nolan M."/>
            <person name="Ohm R."/>
            <person name="Pangilinan J."/>
            <person name="Park H.-J."/>
            <person name="Ramirez L."/>
            <person name="Alfaro M."/>
            <person name="Sun H."/>
            <person name="Tritt A."/>
            <person name="Yoshinaga Y."/>
            <person name="Zwiers L.-H."/>
            <person name="Turgeon B."/>
            <person name="Goodwin S."/>
            <person name="Spatafora J."/>
            <person name="Crous P."/>
            <person name="Grigoriev I."/>
        </authorList>
    </citation>
    <scope>NUCLEOTIDE SEQUENCE</scope>
    <source>
        <strain evidence="2">CBS 480.64</strain>
    </source>
</reference>
<accession>A0A6A7BWD9</accession>
<evidence type="ECO:0000313" key="2">
    <source>
        <dbReference type="EMBL" id="KAF2859524.1"/>
    </source>
</evidence>
<gene>
    <name evidence="2" type="ORF">K470DRAFT_265247</name>
</gene>
<evidence type="ECO:0000256" key="1">
    <source>
        <dbReference type="ARBA" id="ARBA00022737"/>
    </source>
</evidence>
<dbReference type="OrthoDB" id="185373at2759"/>
<sequence>MSTLLTRRIFRQLLSNKTLVFRGCLRSHRLPVGKITESRRTLLDLATVLQTSRKPQGPETPLGLSELLELEKRKRMRARLPSPESVKHALTQFIHAKCSRARAIGQVVMDNEARLLLDGLHYVLESSEDQRTPIQFFRPFAKAGIQLFPSANSLTEAHMELFALIYEQRPYEISESESQSISVTYCALLCRLGKRKEAQELVLELEQQPQISGDSGTSSPREAKWFMPHWRIIIEAAASSGSAAEIHRIYDLMHQRGLDRSGGVKCTMLKAAIRHGDMDGMHKWWQEWKYWSAMQSPSSHPRHSARQRNFALTVQQLLKLCVERKNLVFGQEIVREVAQGNPDKLIWDGIIQFAAASGKDVDDISRLLKSMPGDTAPDSATINGLVEVAVANGDHLLAERFTALAQDHGISPDVKSCILQIDNRTHMDDLDGALEAYKNMQACDYDGHEDVPAINRLIVALCNGQRHSFETVMELAAGLSTRKAQFEPATVSTLAILHLCREEAQDFADLLYTHAFSLTSAGRTSVCKSLVDHAVDDSTDTETAWLIYTVLEDVFHELPRDQRTRLLAHFFSRSSPSKAVRVLSDMRAHSRLDVIPTPDTYTTALLCAGKHGEIDDLEVVHNQLRLDFRIDMTTQVRNALMLAYTACRCPNEALTYWDDIENSVEGPTYNSLHIVFRACEYAEKGNAKARELWCKLVDMGVDLDPSLWASYAAAIVSDGDVTAVTRELDQAHEKGEVEIDSFILASLFMGAPNPLKQKEVEAWARGYYPRAWAKLVVEEGEFNERVVVNVDRSMSP</sequence>
<dbReference type="Proteomes" id="UP000799421">
    <property type="component" value="Unassembled WGS sequence"/>
</dbReference>
<keyword evidence="3" id="KW-1185">Reference proteome</keyword>
<evidence type="ECO:0000313" key="3">
    <source>
        <dbReference type="Proteomes" id="UP000799421"/>
    </source>
</evidence>
<dbReference type="AlphaFoldDB" id="A0A6A7BWD9"/>
<protein>
    <submittedName>
        <fullName evidence="2">Uncharacterized protein</fullName>
    </submittedName>
</protein>
<name>A0A6A7BWD9_9PEZI</name>
<organism evidence="2 3">
    <name type="scientific">Piedraia hortae CBS 480.64</name>
    <dbReference type="NCBI Taxonomy" id="1314780"/>
    <lineage>
        <taxon>Eukaryota</taxon>
        <taxon>Fungi</taxon>
        <taxon>Dikarya</taxon>
        <taxon>Ascomycota</taxon>
        <taxon>Pezizomycotina</taxon>
        <taxon>Dothideomycetes</taxon>
        <taxon>Dothideomycetidae</taxon>
        <taxon>Capnodiales</taxon>
        <taxon>Piedraiaceae</taxon>
        <taxon>Piedraia</taxon>
    </lineage>
</organism>